<dbReference type="EMBL" id="JBBJBU010000001">
    <property type="protein sequence ID" value="KAK7207740.1"/>
    <property type="molecule type" value="Genomic_DNA"/>
</dbReference>
<evidence type="ECO:0000313" key="2">
    <source>
        <dbReference type="EMBL" id="KAK7207740.1"/>
    </source>
</evidence>
<organism evidence="2 3">
    <name type="scientific">Myxozyma melibiosi</name>
    <dbReference type="NCBI Taxonomy" id="54550"/>
    <lineage>
        <taxon>Eukaryota</taxon>
        <taxon>Fungi</taxon>
        <taxon>Dikarya</taxon>
        <taxon>Ascomycota</taxon>
        <taxon>Saccharomycotina</taxon>
        <taxon>Lipomycetes</taxon>
        <taxon>Lipomycetales</taxon>
        <taxon>Lipomycetaceae</taxon>
        <taxon>Myxozyma</taxon>
    </lineage>
</organism>
<gene>
    <name evidence="2" type="ORF">BZA70DRAFT_287081</name>
</gene>
<protein>
    <submittedName>
        <fullName evidence="2">Uncharacterized protein</fullName>
    </submittedName>
</protein>
<reference evidence="2 3" key="1">
    <citation type="submission" date="2024-03" db="EMBL/GenBank/DDBJ databases">
        <title>Genome-scale model development and genomic sequencing of the oleaginous clade Lipomyces.</title>
        <authorList>
            <consortium name="Lawrence Berkeley National Laboratory"/>
            <person name="Czajka J.J."/>
            <person name="Han Y."/>
            <person name="Kim J."/>
            <person name="Mondo S.J."/>
            <person name="Hofstad B.A."/>
            <person name="Robles A."/>
            <person name="Haridas S."/>
            <person name="Riley R."/>
            <person name="LaButti K."/>
            <person name="Pangilinan J."/>
            <person name="Andreopoulos W."/>
            <person name="Lipzen A."/>
            <person name="Yan J."/>
            <person name="Wang M."/>
            <person name="Ng V."/>
            <person name="Grigoriev I.V."/>
            <person name="Spatafora J.W."/>
            <person name="Magnuson J.K."/>
            <person name="Baker S.E."/>
            <person name="Pomraning K.R."/>
        </authorList>
    </citation>
    <scope>NUCLEOTIDE SEQUENCE [LARGE SCALE GENOMIC DNA]</scope>
    <source>
        <strain evidence="2 3">Phaff 52-87</strain>
    </source>
</reference>
<dbReference type="RefSeq" id="XP_064770773.1">
    <property type="nucleotide sequence ID" value="XM_064913923.1"/>
</dbReference>
<dbReference type="Proteomes" id="UP001498771">
    <property type="component" value="Unassembled WGS sequence"/>
</dbReference>
<evidence type="ECO:0000256" key="1">
    <source>
        <dbReference type="SAM" id="Phobius"/>
    </source>
</evidence>
<keyword evidence="1" id="KW-1133">Transmembrane helix</keyword>
<dbReference type="GeneID" id="90039435"/>
<keyword evidence="3" id="KW-1185">Reference proteome</keyword>
<name>A0ABR1FD11_9ASCO</name>
<accession>A0ABR1FD11</accession>
<proteinExistence type="predicted"/>
<keyword evidence="1" id="KW-0472">Membrane</keyword>
<evidence type="ECO:0000313" key="3">
    <source>
        <dbReference type="Proteomes" id="UP001498771"/>
    </source>
</evidence>
<feature type="transmembrane region" description="Helical" evidence="1">
    <location>
        <begin position="6"/>
        <end position="26"/>
    </location>
</feature>
<comment type="caution">
    <text evidence="2">The sequence shown here is derived from an EMBL/GenBank/DDBJ whole genome shotgun (WGS) entry which is preliminary data.</text>
</comment>
<keyword evidence="1" id="KW-0812">Transmembrane</keyword>
<sequence>MPLANLHTSAAIGCNIVFLALVYYYTNIYSPLFGPSSFEDVRDVTSVDHHIEDVAAFTTSAASLTTAAPSGSSNRPVADIDKFTFTHTVTQYAPKPTWTDPQPCEDPYRRPGYLYIPPYESTVEYNTTVGIPYLADAPKNMSEGGEPWFMDSVYVPYYDNYLLHGPPHNAIYPPIEKTNNWLEHYFNDQSEIPAELLHTAPINWMRFLRELIQAKDKAPKSLQDSFKWLRNKRILIWGDAIDRDIVQHTCTVLGLASEINLYGYNTVSHCVIEQLNFTIFHWDLPSMYVSRPKWWLLQSMDVVAFENRTETVFKNHTAAVYGSLFKHAPDLILYQSLLYDWRADMRGRHEKMARRKASPEEIAKIPLVRPIRWPELDFYRVRQIKFVHHLRRMFGSKVPILYRTATPRNSAHKADEGMHALDSMSRLIAANNDIEVFEWGHHLKGYASGAFYDSVHVRPGPHSLLYSNMLLHYLFRAAGGVEARGVVKVWPGEDRNHNWGRCHDYNKPIWHS</sequence>